<dbReference type="RefSeq" id="WP_084234417.1">
    <property type="nucleotide sequence ID" value="NZ_FWXW01000004.1"/>
</dbReference>
<evidence type="ECO:0000313" key="2">
    <source>
        <dbReference type="Proteomes" id="UP000192790"/>
    </source>
</evidence>
<proteinExistence type="predicted"/>
<evidence type="ECO:0000313" key="1">
    <source>
        <dbReference type="EMBL" id="SMC59982.1"/>
    </source>
</evidence>
<dbReference type="Proteomes" id="UP000192790">
    <property type="component" value="Unassembled WGS sequence"/>
</dbReference>
<dbReference type="STRING" id="1122930.SAMN02745168_1717"/>
<name>A0A1W2AHK4_9FIRM</name>
<organism evidence="1 2">
    <name type="scientific">Papillibacter cinnamivorans DSM 12816</name>
    <dbReference type="NCBI Taxonomy" id="1122930"/>
    <lineage>
        <taxon>Bacteria</taxon>
        <taxon>Bacillati</taxon>
        <taxon>Bacillota</taxon>
        <taxon>Clostridia</taxon>
        <taxon>Eubacteriales</taxon>
        <taxon>Oscillospiraceae</taxon>
        <taxon>Papillibacter</taxon>
    </lineage>
</organism>
<keyword evidence="2" id="KW-1185">Reference proteome</keyword>
<reference evidence="1 2" key="1">
    <citation type="submission" date="2017-04" db="EMBL/GenBank/DDBJ databases">
        <authorList>
            <person name="Afonso C.L."/>
            <person name="Miller P.J."/>
            <person name="Scott M.A."/>
            <person name="Spackman E."/>
            <person name="Goraichik I."/>
            <person name="Dimitrov K.M."/>
            <person name="Suarez D.L."/>
            <person name="Swayne D.E."/>
        </authorList>
    </citation>
    <scope>NUCLEOTIDE SEQUENCE [LARGE SCALE GENOMIC DNA]</scope>
    <source>
        <strain evidence="1 2">DSM 12816</strain>
    </source>
</reference>
<sequence length="61" mass="6592">MREPADKEKDMIAEIRSPGGGVCRISSAAYLGKSAEELRLIQENIERTAGEICRKEAAGGE</sequence>
<dbReference type="AlphaFoldDB" id="A0A1W2AHK4"/>
<dbReference type="EMBL" id="FWXW01000004">
    <property type="protein sequence ID" value="SMC59982.1"/>
    <property type="molecule type" value="Genomic_DNA"/>
</dbReference>
<gene>
    <name evidence="1" type="ORF">SAMN02745168_1717</name>
</gene>
<protein>
    <submittedName>
        <fullName evidence="1">Uncharacterized protein</fullName>
    </submittedName>
</protein>
<accession>A0A1W2AHK4</accession>